<dbReference type="Pfam" id="PF07070">
    <property type="entry name" value="Spo0M"/>
    <property type="match status" value="1"/>
</dbReference>
<dbReference type="PANTHER" id="PTHR40053:SF1">
    <property type="entry name" value="SPORULATION-CONTROL PROTEIN SPO0M"/>
    <property type="match status" value="1"/>
</dbReference>
<dbReference type="Proteomes" id="UP000625210">
    <property type="component" value="Unassembled WGS sequence"/>
</dbReference>
<dbReference type="EMBL" id="BMHQ01000002">
    <property type="protein sequence ID" value="GGE08974.1"/>
    <property type="molecule type" value="Genomic_DNA"/>
</dbReference>
<organism evidence="1 2">
    <name type="scientific">Marinithermofilum abyssi</name>
    <dbReference type="NCBI Taxonomy" id="1571185"/>
    <lineage>
        <taxon>Bacteria</taxon>
        <taxon>Bacillati</taxon>
        <taxon>Bacillota</taxon>
        <taxon>Bacilli</taxon>
        <taxon>Bacillales</taxon>
        <taxon>Thermoactinomycetaceae</taxon>
        <taxon>Marinithermofilum</taxon>
    </lineage>
</organism>
<protein>
    <submittedName>
        <fullName evidence="1">Sporulation-control protein spo0M</fullName>
    </submittedName>
</protein>
<dbReference type="RefSeq" id="WP_188646580.1">
    <property type="nucleotide sequence ID" value="NZ_BMHQ01000002.1"/>
</dbReference>
<gene>
    <name evidence="1" type="primary">spo0M</name>
    <name evidence="1" type="ORF">GCM10011571_07880</name>
</gene>
<keyword evidence="2" id="KW-1185">Reference proteome</keyword>
<reference evidence="1" key="2">
    <citation type="submission" date="2020-09" db="EMBL/GenBank/DDBJ databases">
        <authorList>
            <person name="Sun Q."/>
            <person name="Zhou Y."/>
        </authorList>
    </citation>
    <scope>NUCLEOTIDE SEQUENCE</scope>
    <source>
        <strain evidence="1">CGMCC 1.15179</strain>
    </source>
</reference>
<name>A0A8J2VHM0_9BACL</name>
<dbReference type="PANTHER" id="PTHR40053">
    <property type="entry name" value="SPORULATION-CONTROL PROTEIN SPO0M"/>
    <property type="match status" value="1"/>
</dbReference>
<comment type="caution">
    <text evidence="1">The sequence shown here is derived from an EMBL/GenBank/DDBJ whole genome shotgun (WGS) entry which is preliminary data.</text>
</comment>
<reference evidence="1" key="1">
    <citation type="journal article" date="2014" name="Int. J. Syst. Evol. Microbiol.">
        <title>Complete genome sequence of Corynebacterium casei LMG S-19264T (=DSM 44701T), isolated from a smear-ripened cheese.</title>
        <authorList>
            <consortium name="US DOE Joint Genome Institute (JGI-PGF)"/>
            <person name="Walter F."/>
            <person name="Albersmeier A."/>
            <person name="Kalinowski J."/>
            <person name="Ruckert C."/>
        </authorList>
    </citation>
    <scope>NUCLEOTIDE SEQUENCE</scope>
    <source>
        <strain evidence="1">CGMCC 1.15179</strain>
    </source>
</reference>
<proteinExistence type="predicted"/>
<dbReference type="InterPro" id="IPR009776">
    <property type="entry name" value="Spore_0_M"/>
</dbReference>
<evidence type="ECO:0000313" key="1">
    <source>
        <dbReference type="EMBL" id="GGE08974.1"/>
    </source>
</evidence>
<sequence length="248" mass="28267">MTPFANVLARIGVGSAKVDTRLEQKVYHQGEMVRGEVVVNGGSIAQNIKDIYMFLVVEVNDHGEFKHFTWDKFRLAKSFRIGAGETRRIDFEFRLPFDLPISGKVFQTYLQTGLDISHAKDPKDSDRIIVKLHPKAHAIVEAIKKLGFLWTTRDNESSERYGSHRPFVMEYEFKPVGSFNERIDELEVAFIEYEGDLGAAMIIDRKQIGLTETPGLGDHLIRFGVTDEEMKRSSLLAEKIRGLIEQHV</sequence>
<accession>A0A8J2VHM0</accession>
<dbReference type="AlphaFoldDB" id="A0A8J2VHM0"/>
<evidence type="ECO:0000313" key="2">
    <source>
        <dbReference type="Proteomes" id="UP000625210"/>
    </source>
</evidence>